<dbReference type="Proteomes" id="UP001055105">
    <property type="component" value="Unassembled WGS sequence"/>
</dbReference>
<organism evidence="1 2">
    <name type="scientific">Alistipes finegoldii</name>
    <dbReference type="NCBI Taxonomy" id="214856"/>
    <lineage>
        <taxon>Bacteria</taxon>
        <taxon>Pseudomonadati</taxon>
        <taxon>Bacteroidota</taxon>
        <taxon>Bacteroidia</taxon>
        <taxon>Bacteroidales</taxon>
        <taxon>Rikenellaceae</taxon>
        <taxon>Alistipes</taxon>
    </lineage>
</organism>
<evidence type="ECO:0000313" key="2">
    <source>
        <dbReference type="Proteomes" id="UP001055105"/>
    </source>
</evidence>
<gene>
    <name evidence="1" type="ORF">CE91St16_17550</name>
</gene>
<sequence>MKLKRLISLLLLSVYLLATGGPAYVSLSCKCVAMKARAAHVCCHHCQHGADTSDGTASLKATCCGNHHSTEIDLYTFSQDNEKSTRCTVTDLPPALVAEAPEPADISLGGEKTVGRCAPFVERGHVRCAGLRAPPVLA</sequence>
<evidence type="ECO:0000313" key="1">
    <source>
        <dbReference type="EMBL" id="GKI18847.1"/>
    </source>
</evidence>
<protein>
    <submittedName>
        <fullName evidence="1">Uncharacterized protein</fullName>
    </submittedName>
</protein>
<dbReference type="RefSeq" id="WP_009598800.1">
    <property type="nucleotide sequence ID" value="NZ_AP025581.1"/>
</dbReference>
<comment type="caution">
    <text evidence="1">The sequence shown here is derived from an EMBL/GenBank/DDBJ whole genome shotgun (WGS) entry which is preliminary data.</text>
</comment>
<name>A0AA37KRI9_9BACT</name>
<reference evidence="1" key="1">
    <citation type="submission" date="2022-01" db="EMBL/GenBank/DDBJ databases">
        <title>Novel bile acid biosynthetic pathways are enriched in the microbiome of centenarians.</title>
        <authorList>
            <person name="Sato Y."/>
            <person name="Atarashi K."/>
            <person name="Plichta R.D."/>
            <person name="Arai Y."/>
            <person name="Sasajima S."/>
            <person name="Kearney M.S."/>
            <person name="Suda W."/>
            <person name="Takeshita K."/>
            <person name="Sasaki T."/>
            <person name="Okamoto S."/>
            <person name="Skelly N.A."/>
            <person name="Okamura Y."/>
            <person name="Vlamakis H."/>
            <person name="Li Y."/>
            <person name="Tanoue T."/>
            <person name="Takei H."/>
            <person name="Nittono H."/>
            <person name="Narushima S."/>
            <person name="Irie J."/>
            <person name="Itoh H."/>
            <person name="Moriya K."/>
            <person name="Sugiura Y."/>
            <person name="Suematsu M."/>
            <person name="Moritoki N."/>
            <person name="Shibata S."/>
            <person name="Littman R.D."/>
            <person name="Fischbach A.M."/>
            <person name="Uwamino Y."/>
            <person name="Inoue T."/>
            <person name="Honda A."/>
            <person name="Hattori M."/>
            <person name="Murai T."/>
            <person name="Xavier J.R."/>
            <person name="Hirose N."/>
            <person name="Honda K."/>
        </authorList>
    </citation>
    <scope>NUCLEOTIDE SEQUENCE</scope>
    <source>
        <strain evidence="1">CE91-St16</strain>
    </source>
</reference>
<dbReference type="PROSITE" id="PS51257">
    <property type="entry name" value="PROKAR_LIPOPROTEIN"/>
    <property type="match status" value="1"/>
</dbReference>
<dbReference type="EMBL" id="BQOL01000001">
    <property type="protein sequence ID" value="GKI18847.1"/>
    <property type="molecule type" value="Genomic_DNA"/>
</dbReference>
<proteinExistence type="predicted"/>
<dbReference type="AlphaFoldDB" id="A0AA37KRI9"/>
<accession>A0AA37KRI9</accession>